<keyword evidence="13" id="KW-1185">Reference proteome</keyword>
<keyword evidence="5 10" id="KW-0347">Helicase</keyword>
<dbReference type="GO" id="GO:0003678">
    <property type="term" value="F:DNA helicase activity"/>
    <property type="evidence" value="ECO:0007669"/>
    <property type="project" value="UniProtKB-UniRule"/>
</dbReference>
<keyword evidence="7 10" id="KW-0067">ATP-binding</keyword>
<evidence type="ECO:0000256" key="5">
    <source>
        <dbReference type="ARBA" id="ARBA00022806"/>
    </source>
</evidence>
<evidence type="ECO:0000256" key="3">
    <source>
        <dbReference type="ARBA" id="ARBA00022763"/>
    </source>
</evidence>
<keyword evidence="6 10" id="KW-0269">Exonuclease</keyword>
<evidence type="ECO:0000256" key="8">
    <source>
        <dbReference type="ARBA" id="ARBA00023125"/>
    </source>
</evidence>
<evidence type="ECO:0000256" key="10">
    <source>
        <dbReference type="HAMAP-Rule" id="MF_01486"/>
    </source>
</evidence>
<evidence type="ECO:0000313" key="13">
    <source>
        <dbReference type="Proteomes" id="UP000011666"/>
    </source>
</evidence>
<dbReference type="SUPFAM" id="SSF52540">
    <property type="entry name" value="P-loop containing nucleoside triphosphate hydrolases"/>
    <property type="match status" value="2"/>
</dbReference>
<dbReference type="Gene3D" id="1.10.486.10">
    <property type="entry name" value="PCRA, domain 4"/>
    <property type="match status" value="1"/>
</dbReference>
<dbReference type="GO" id="GO:0005524">
    <property type="term" value="F:ATP binding"/>
    <property type="evidence" value="ECO:0007669"/>
    <property type="project" value="UniProtKB-UniRule"/>
</dbReference>
<dbReference type="Pfam" id="PF17946">
    <property type="entry name" value="RecC_C"/>
    <property type="match status" value="1"/>
</dbReference>
<keyword evidence="9 10" id="KW-0234">DNA repair</keyword>
<dbReference type="AlphaFoldDB" id="M0QM61"/>
<dbReference type="SUPFAM" id="SSF52980">
    <property type="entry name" value="Restriction endonuclease-like"/>
    <property type="match status" value="1"/>
</dbReference>
<dbReference type="RefSeq" id="WP_007622973.1">
    <property type="nucleotide sequence ID" value="NZ_BANX01000026.1"/>
</dbReference>
<dbReference type="Gene3D" id="3.40.50.10930">
    <property type="match status" value="1"/>
</dbReference>
<evidence type="ECO:0000259" key="11">
    <source>
        <dbReference type="Pfam" id="PF17946"/>
    </source>
</evidence>
<evidence type="ECO:0000313" key="12">
    <source>
        <dbReference type="EMBL" id="GAC69668.1"/>
    </source>
</evidence>
<dbReference type="Pfam" id="PF04257">
    <property type="entry name" value="Exonuc_V_gamma"/>
    <property type="match status" value="1"/>
</dbReference>
<dbReference type="InterPro" id="IPR013986">
    <property type="entry name" value="DExx_box_DNA_helicase_dom_sf"/>
</dbReference>
<dbReference type="eggNOG" id="COG1330">
    <property type="taxonomic scope" value="Bacteria"/>
</dbReference>
<dbReference type="EMBL" id="BANX01000026">
    <property type="protein sequence ID" value="GAC69668.1"/>
    <property type="molecule type" value="Genomic_DNA"/>
</dbReference>
<gene>
    <name evidence="10 12" type="primary">recC</name>
    <name evidence="12" type="ORF">GS4_26_01160</name>
</gene>
<dbReference type="HAMAP" id="MF_01486">
    <property type="entry name" value="RecC"/>
    <property type="match status" value="1"/>
</dbReference>
<reference evidence="12 13" key="1">
    <citation type="submission" date="2013-01" db="EMBL/GenBank/DDBJ databases">
        <title>Whole genome shotgun sequence of Gordonia soli NBRC 108243.</title>
        <authorList>
            <person name="Isaki-Nakamura S."/>
            <person name="Hosoyama A."/>
            <person name="Tsuchikane K."/>
            <person name="Ando Y."/>
            <person name="Baba S."/>
            <person name="Ohji S."/>
            <person name="Hamada M."/>
            <person name="Tamura T."/>
            <person name="Yamazoe A."/>
            <person name="Yamazaki S."/>
            <person name="Fujita N."/>
        </authorList>
    </citation>
    <scope>NUCLEOTIDE SEQUENCE [LARGE SCALE GENOMIC DNA]</scope>
    <source>
        <strain evidence="12 13">NBRC 108243</strain>
    </source>
</reference>
<organism evidence="12 13">
    <name type="scientific">Gordonia soli NBRC 108243</name>
    <dbReference type="NCBI Taxonomy" id="1223545"/>
    <lineage>
        <taxon>Bacteria</taxon>
        <taxon>Bacillati</taxon>
        <taxon>Actinomycetota</taxon>
        <taxon>Actinomycetes</taxon>
        <taxon>Mycobacteriales</taxon>
        <taxon>Gordoniaceae</taxon>
        <taxon>Gordonia</taxon>
    </lineage>
</organism>
<dbReference type="OrthoDB" id="9762834at2"/>
<dbReference type="GO" id="GO:0009338">
    <property type="term" value="C:exodeoxyribonuclease V complex"/>
    <property type="evidence" value="ECO:0007669"/>
    <property type="project" value="InterPro"/>
</dbReference>
<dbReference type="InterPro" id="IPR006697">
    <property type="entry name" value="RecC"/>
</dbReference>
<dbReference type="PIRSF" id="PIRSF000980">
    <property type="entry name" value="RecC"/>
    <property type="match status" value="1"/>
</dbReference>
<comment type="function">
    <text evidence="10">A helicase/nuclease that prepares dsDNA breaks (DSB) for recombinational DNA repair. Binds to DSBs and unwinds DNA via a highly rapid and processive ATP-dependent bidirectional helicase activity. Unwinds dsDNA until it encounters a Chi (crossover hotspot instigator) sequence from the 3' direction. Cuts ssDNA a few nucleotides 3' to the Chi site. The properties and activities of the enzyme are changed at Chi. The Chi-altered holoenzyme produces a long 3'-ssDNA overhang and facilitates RecA-binding to the ssDNA for homologous DNA recombination and repair. Holoenzyme degrades any linearized DNA that is unable to undergo homologous recombination. In the holoenzyme this subunit recognizes the wild-type Chi sequence, and when added to isolated RecB increases its ATP-dependent helicase processivity.</text>
</comment>
<keyword evidence="8 10" id="KW-0238">DNA-binding</keyword>
<evidence type="ECO:0000256" key="1">
    <source>
        <dbReference type="ARBA" id="ARBA00022722"/>
    </source>
</evidence>
<sequence>MFHLHRAERADVLADALTDVLAVPLADVMATEIVAVPARGVERWLQQHLAVRLGGSGLADGVAANIDFSSPNAVADAVIDAAVIAGGHVDLAAAERDPWRPDALCWPVLRAVDDMLDDPRMAVLARHLGSGAARPDAHRIGRRYATARHIAGLFHGYGRQRPDVIVDWAAGTDTDGAGAPVPADMSWQPDLWRRVRDLVGKPHPAEILGRACDLVRDRPEALDLPERLAVVGPTRLSETALRVLSAVAVHRDVHLFVPHPSPSLWQTIGESTDTHGTRAAARRSERPAVPVRHPLVASLSRDVQELQLRLLPVVDVDQHHPARPDTPATVLAALQRGIAADRLDTDSVDADDTVEIHACHGPERQVEVLRDRLLHLFQSDPTLQPRDVVVMCPDVETFAPLIRGAFGQPGLGEGPIGHPAFQLRVRLADRGLRQVNPILDVVAAVVELAAGRASAGDVVDLLGRPPVRARFALTDDDLDVVREWVAAGQIRWAIDDTQRDRYGLKGFRQGTFASGLDRIALGVVADESDREWLDTSLPLGGVDSTSIDLAGRLMEFVERLGSVVDSMAQPRSAAGWRTSIVDLIDQLTLPDTGEEWQRAQAIRAISEMLGTESTDGTGGDPDAVADRGAVGVDAPAAGGSEATRIRLADIRDMMTALVAGRPTRANFRTGELTVCSMVPMRAVPHRVVVLLGVDADSFPRVQRIDGDDLLGRDPLVGERSPRDEDRQLFLDAIGAASENLLVFYSGADPVSGVRTPPAVVVSELVDTVAALVGAEPDDAGLVRRHSLHAFDARNFRPGAVRGVDGPFGFDSALAAGARALREEPQRVPPLSTAVVGSPGAGDVDLADLITFLNDPIAGFLRQRLGARIPDDDQPHPDHLDVALEPLDRWAVGDRLLAGLLAGADLVACQAAELRRGTLPPFALGTAELRDVVDAVGAVFDAAVSLRSGERESRDIVVTLTGGRRVQGTIGDVFGRRISTATYSTLRPRQRLGAWVRLLALAAGGTTAATVDSSVAVGRRSSRSRRVARSEFTVPADPLAEITSLVGIRDLGLRVPLPLPLQPGAVYAERLSSTRDPREALAAARNEYERGFESTSSYLRLTFAGDPTSPVAFDDLLGPAPQAAAGVLDAAPGEPFFCALARTLWTPAIEQETRI</sequence>
<comment type="similarity">
    <text evidence="10">Belongs to the RecC family.</text>
</comment>
<dbReference type="STRING" id="1223545.GS4_26_01160"/>
<comment type="subunit">
    <text evidence="10">Heterotrimer of RecB, RecC and RecD. All subunits contribute to DNA-binding.</text>
</comment>
<dbReference type="GO" id="GO:0003677">
    <property type="term" value="F:DNA binding"/>
    <property type="evidence" value="ECO:0007669"/>
    <property type="project" value="UniProtKB-UniRule"/>
</dbReference>
<accession>M0QM61</accession>
<evidence type="ECO:0000256" key="9">
    <source>
        <dbReference type="ARBA" id="ARBA00023204"/>
    </source>
</evidence>
<dbReference type="PANTHER" id="PTHR30591:SF1">
    <property type="entry name" value="RECBCD ENZYME SUBUNIT RECC"/>
    <property type="match status" value="1"/>
</dbReference>
<keyword evidence="1 10" id="KW-0540">Nuclease</keyword>
<proteinExistence type="inferred from homology"/>
<evidence type="ECO:0000256" key="6">
    <source>
        <dbReference type="ARBA" id="ARBA00022839"/>
    </source>
</evidence>
<keyword evidence="4 10" id="KW-0378">Hydrolase</keyword>
<dbReference type="InterPro" id="IPR041500">
    <property type="entry name" value="RecC_C"/>
</dbReference>
<comment type="miscellaneous">
    <text evidence="10">In the RecBCD complex, RecB has a slow 3'-5' helicase, an exonuclease activity and loads RecA onto ssDNA, RecD has a fast 5'-3' helicase activity, while RecC stimulates the ATPase and processivity of the RecB helicase and contributes to recognition of the Chi site.</text>
</comment>
<dbReference type="Gene3D" id="1.10.10.160">
    <property type="match status" value="1"/>
</dbReference>
<protein>
    <recommendedName>
        <fullName evidence="10">RecBCD enzyme subunit RecC</fullName>
    </recommendedName>
    <alternativeName>
        <fullName evidence="10">Exonuclease V subunit RecC</fullName>
        <shortName evidence="10">ExoV subunit RecC</shortName>
    </alternativeName>
    <alternativeName>
        <fullName evidence="10">Helicase/nuclease RecBCD subunit RecC</fullName>
    </alternativeName>
</protein>
<dbReference type="Gene3D" id="3.40.50.300">
    <property type="entry name" value="P-loop containing nucleotide triphosphate hydrolases"/>
    <property type="match status" value="1"/>
</dbReference>
<keyword evidence="3 10" id="KW-0227">DNA damage</keyword>
<evidence type="ECO:0000256" key="4">
    <source>
        <dbReference type="ARBA" id="ARBA00022801"/>
    </source>
</evidence>
<dbReference type="PANTHER" id="PTHR30591">
    <property type="entry name" value="RECBCD ENZYME SUBUNIT RECC"/>
    <property type="match status" value="1"/>
</dbReference>
<name>M0QM61_9ACTN</name>
<dbReference type="GO" id="GO:0000724">
    <property type="term" value="P:double-strand break repair via homologous recombination"/>
    <property type="evidence" value="ECO:0007669"/>
    <property type="project" value="UniProtKB-UniRule"/>
</dbReference>
<evidence type="ECO:0000256" key="7">
    <source>
        <dbReference type="ARBA" id="ARBA00022840"/>
    </source>
</evidence>
<comment type="caution">
    <text evidence="12">The sequence shown here is derived from an EMBL/GenBank/DDBJ whole genome shotgun (WGS) entry which is preliminary data.</text>
</comment>
<evidence type="ECO:0000256" key="2">
    <source>
        <dbReference type="ARBA" id="ARBA00022741"/>
    </source>
</evidence>
<keyword evidence="2 10" id="KW-0547">Nucleotide-binding</keyword>
<dbReference type="Proteomes" id="UP000011666">
    <property type="component" value="Unassembled WGS sequence"/>
</dbReference>
<feature type="domain" description="RecC C-terminal" evidence="11">
    <location>
        <begin position="841"/>
        <end position="1069"/>
    </location>
</feature>
<dbReference type="InterPro" id="IPR011335">
    <property type="entry name" value="Restrct_endonuc-II-like"/>
</dbReference>
<dbReference type="InterPro" id="IPR027417">
    <property type="entry name" value="P-loop_NTPase"/>
</dbReference>
<dbReference type="GO" id="GO:0008854">
    <property type="term" value="F:exodeoxyribonuclease V activity"/>
    <property type="evidence" value="ECO:0007669"/>
    <property type="project" value="InterPro"/>
</dbReference>